<protein>
    <submittedName>
        <fullName evidence="1">Uncharacterized protein</fullName>
    </submittedName>
</protein>
<name>A0A7J6ANU8_AMEME</name>
<evidence type="ECO:0000313" key="2">
    <source>
        <dbReference type="Proteomes" id="UP000593565"/>
    </source>
</evidence>
<accession>A0A7J6ANU8</accession>
<gene>
    <name evidence="1" type="ORF">AMELA_G00119100</name>
</gene>
<dbReference type="EMBL" id="JAAGNN010000010">
    <property type="protein sequence ID" value="KAF4083641.1"/>
    <property type="molecule type" value="Genomic_DNA"/>
</dbReference>
<comment type="caution">
    <text evidence="1">The sequence shown here is derived from an EMBL/GenBank/DDBJ whole genome shotgun (WGS) entry which is preliminary data.</text>
</comment>
<dbReference type="AlphaFoldDB" id="A0A7J6ANU8"/>
<proteinExistence type="predicted"/>
<reference evidence="1 2" key="1">
    <citation type="submission" date="2020-02" db="EMBL/GenBank/DDBJ databases">
        <title>A chromosome-scale genome assembly of the black bullhead catfish (Ameiurus melas).</title>
        <authorList>
            <person name="Wen M."/>
            <person name="Zham M."/>
            <person name="Cabau C."/>
            <person name="Klopp C."/>
            <person name="Donnadieu C."/>
            <person name="Roques C."/>
            <person name="Bouchez O."/>
            <person name="Lampietro C."/>
            <person name="Jouanno E."/>
            <person name="Herpin A."/>
            <person name="Louis A."/>
            <person name="Berthelot C."/>
            <person name="Parey E."/>
            <person name="Roest-Crollius H."/>
            <person name="Braasch I."/>
            <person name="Postlethwait J."/>
            <person name="Robinson-Rechavi M."/>
            <person name="Echchiki A."/>
            <person name="Begum T."/>
            <person name="Montfort J."/>
            <person name="Schartl M."/>
            <person name="Bobe J."/>
            <person name="Guiguen Y."/>
        </authorList>
    </citation>
    <scope>NUCLEOTIDE SEQUENCE [LARGE SCALE GENOMIC DNA]</scope>
    <source>
        <strain evidence="1">M_S1</strain>
        <tissue evidence="1">Blood</tissue>
    </source>
</reference>
<dbReference type="Proteomes" id="UP000593565">
    <property type="component" value="Unassembled WGS sequence"/>
</dbReference>
<keyword evidence="2" id="KW-1185">Reference proteome</keyword>
<sequence>MQTYRLRSVFSCSTTLAWFTRRKKNSRAKYIPVLTLNNHGLLEGSCPTVQCCMHKHDLHGRVIRTRNHTG</sequence>
<organism evidence="1 2">
    <name type="scientific">Ameiurus melas</name>
    <name type="common">Black bullhead</name>
    <name type="synonym">Silurus melas</name>
    <dbReference type="NCBI Taxonomy" id="219545"/>
    <lineage>
        <taxon>Eukaryota</taxon>
        <taxon>Metazoa</taxon>
        <taxon>Chordata</taxon>
        <taxon>Craniata</taxon>
        <taxon>Vertebrata</taxon>
        <taxon>Euteleostomi</taxon>
        <taxon>Actinopterygii</taxon>
        <taxon>Neopterygii</taxon>
        <taxon>Teleostei</taxon>
        <taxon>Ostariophysi</taxon>
        <taxon>Siluriformes</taxon>
        <taxon>Ictaluridae</taxon>
        <taxon>Ameiurus</taxon>
    </lineage>
</organism>
<evidence type="ECO:0000313" key="1">
    <source>
        <dbReference type="EMBL" id="KAF4083641.1"/>
    </source>
</evidence>